<dbReference type="GO" id="GO:0043565">
    <property type="term" value="F:sequence-specific DNA binding"/>
    <property type="evidence" value="ECO:0007669"/>
    <property type="project" value="InterPro"/>
</dbReference>
<dbReference type="Pfam" id="PF12833">
    <property type="entry name" value="HTH_18"/>
    <property type="match status" value="1"/>
</dbReference>
<evidence type="ECO:0000256" key="3">
    <source>
        <dbReference type="ARBA" id="ARBA00023163"/>
    </source>
</evidence>
<dbReference type="AlphaFoldDB" id="A0A285RXF7"/>
<dbReference type="SMART" id="SM00342">
    <property type="entry name" value="HTH_ARAC"/>
    <property type="match status" value="1"/>
</dbReference>
<dbReference type="PANTHER" id="PTHR46796:SF12">
    <property type="entry name" value="HTH-TYPE DNA-BINDING TRANSCRIPTIONAL ACTIVATOR EUTR"/>
    <property type="match status" value="1"/>
</dbReference>
<reference evidence="5 6" key="1">
    <citation type="submission" date="2017-08" db="EMBL/GenBank/DDBJ databases">
        <authorList>
            <person name="de Groot N.N."/>
        </authorList>
    </citation>
    <scope>NUCLEOTIDE SEQUENCE [LARGE SCALE GENOMIC DNA]</scope>
    <source>
        <strain evidence="5 6">USBA 352</strain>
    </source>
</reference>
<evidence type="ECO:0000313" key="6">
    <source>
        <dbReference type="Proteomes" id="UP000219331"/>
    </source>
</evidence>
<dbReference type="InterPro" id="IPR050204">
    <property type="entry name" value="AraC_XylS_family_regulators"/>
</dbReference>
<keyword evidence="6" id="KW-1185">Reference proteome</keyword>
<keyword evidence="2" id="KW-0238">DNA-binding</keyword>
<dbReference type="InterPro" id="IPR018062">
    <property type="entry name" value="HTH_AraC-typ_CS"/>
</dbReference>
<evidence type="ECO:0000259" key="4">
    <source>
        <dbReference type="PROSITE" id="PS01124"/>
    </source>
</evidence>
<proteinExistence type="predicted"/>
<dbReference type="Gene3D" id="1.10.10.60">
    <property type="entry name" value="Homeodomain-like"/>
    <property type="match status" value="1"/>
</dbReference>
<dbReference type="PROSITE" id="PS00041">
    <property type="entry name" value="HTH_ARAC_FAMILY_1"/>
    <property type="match status" value="1"/>
</dbReference>
<name>A0A285RXF7_9HYPH</name>
<evidence type="ECO:0000256" key="1">
    <source>
        <dbReference type="ARBA" id="ARBA00023015"/>
    </source>
</evidence>
<keyword evidence="1" id="KW-0805">Transcription regulation</keyword>
<accession>A0A285RXF7</accession>
<dbReference type="STRING" id="538381.GCA_001696535_04180"/>
<dbReference type="InterPro" id="IPR018060">
    <property type="entry name" value="HTH_AraC"/>
</dbReference>
<feature type="domain" description="HTH araC/xylS-type" evidence="4">
    <location>
        <begin position="231"/>
        <end position="331"/>
    </location>
</feature>
<dbReference type="OrthoDB" id="9802263at2"/>
<dbReference type="PANTHER" id="PTHR46796">
    <property type="entry name" value="HTH-TYPE TRANSCRIPTIONAL ACTIVATOR RHAS-RELATED"/>
    <property type="match status" value="1"/>
</dbReference>
<keyword evidence="3" id="KW-0804">Transcription</keyword>
<dbReference type="Proteomes" id="UP000219331">
    <property type="component" value="Unassembled WGS sequence"/>
</dbReference>
<dbReference type="InterPro" id="IPR035418">
    <property type="entry name" value="AraC-bd_2"/>
</dbReference>
<dbReference type="EMBL" id="OBML01000003">
    <property type="protein sequence ID" value="SOB99219.1"/>
    <property type="molecule type" value="Genomic_DNA"/>
</dbReference>
<dbReference type="Pfam" id="PF14525">
    <property type="entry name" value="AraC_binding_2"/>
    <property type="match status" value="1"/>
</dbReference>
<organism evidence="5 6">
    <name type="scientific">Stappia indica</name>
    <dbReference type="NCBI Taxonomy" id="538381"/>
    <lineage>
        <taxon>Bacteria</taxon>
        <taxon>Pseudomonadati</taxon>
        <taxon>Pseudomonadota</taxon>
        <taxon>Alphaproteobacteria</taxon>
        <taxon>Hyphomicrobiales</taxon>
        <taxon>Stappiaceae</taxon>
        <taxon>Stappia</taxon>
    </lineage>
</organism>
<protein>
    <submittedName>
        <fullName evidence="5">Transcriptional regulator, AraC family</fullName>
    </submittedName>
</protein>
<dbReference type="GO" id="GO:0003700">
    <property type="term" value="F:DNA-binding transcription factor activity"/>
    <property type="evidence" value="ECO:0007669"/>
    <property type="project" value="InterPro"/>
</dbReference>
<dbReference type="PROSITE" id="PS01124">
    <property type="entry name" value="HTH_ARAC_FAMILY_2"/>
    <property type="match status" value="1"/>
</dbReference>
<dbReference type="SUPFAM" id="SSF46689">
    <property type="entry name" value="Homeodomain-like"/>
    <property type="match status" value="2"/>
</dbReference>
<sequence>MTAERTLPTREYFASHPVLRTSDLDEARHRVGQKFCDHRLEIGNRRASLSVRHNAVRGLNLSVNYLSYGAEVSVDPGLLGSFYLFHLPLAGSTRIQHRGEEMTATPRAAAILNPDRTARLHWSEGCSKVLVQIDRTHLETVARDLVGAPLPGPVRFDMKVDLTSPQGRQLHRMVTACVEAVESGHLFQRPLGGGDLRAEHDLAHALLMLQRSNITHIIERADHQARPRAIRLALDYIHANLAEPITLADIARAAGINVRTLQKGFQRVFGLSPMQVLRNARLDTAHYQLLAHRDAPSVTEAAFSCGFSHLGRFSRDYKERFGHSPSDRQGLRAAGS</sequence>
<evidence type="ECO:0000313" key="5">
    <source>
        <dbReference type="EMBL" id="SOB99219.1"/>
    </source>
</evidence>
<dbReference type="RefSeq" id="WP_097174237.1">
    <property type="nucleotide sequence ID" value="NZ_OBML01000003.1"/>
</dbReference>
<evidence type="ECO:0000256" key="2">
    <source>
        <dbReference type="ARBA" id="ARBA00023125"/>
    </source>
</evidence>
<gene>
    <name evidence="5" type="ORF">SAMN05421512_10366</name>
</gene>
<dbReference type="InterPro" id="IPR009057">
    <property type="entry name" value="Homeodomain-like_sf"/>
</dbReference>